<evidence type="ECO:0000256" key="11">
    <source>
        <dbReference type="ARBA" id="ARBA00023242"/>
    </source>
</evidence>
<keyword evidence="5" id="KW-0112">Calmodulin-binding</keyword>
<evidence type="ECO:0000256" key="8">
    <source>
        <dbReference type="ARBA" id="ARBA00023125"/>
    </source>
</evidence>
<keyword evidence="11 14" id="KW-0539">Nucleus</keyword>
<dbReference type="PANTHER" id="PTHR10270">
    <property type="entry name" value="SOX TRANSCRIPTION FACTOR"/>
    <property type="match status" value="1"/>
</dbReference>
<dbReference type="FunFam" id="1.10.30.10:FF:000003">
    <property type="entry name" value="Putative transcription factor SOX-6"/>
    <property type="match status" value="1"/>
</dbReference>
<dbReference type="GO" id="GO:0000978">
    <property type="term" value="F:RNA polymerase II cis-regulatory region sequence-specific DNA binding"/>
    <property type="evidence" value="ECO:0007669"/>
    <property type="project" value="TreeGrafter"/>
</dbReference>
<proteinExistence type="inferred from homology"/>
<organism evidence="17 18">
    <name type="scientific">Caenorhabditis tropicalis</name>
    <dbReference type="NCBI Taxonomy" id="1561998"/>
    <lineage>
        <taxon>Eukaryota</taxon>
        <taxon>Metazoa</taxon>
        <taxon>Ecdysozoa</taxon>
        <taxon>Nematoda</taxon>
        <taxon>Chromadorea</taxon>
        <taxon>Rhabditida</taxon>
        <taxon>Rhabditina</taxon>
        <taxon>Rhabditomorpha</taxon>
        <taxon>Rhabditoidea</taxon>
        <taxon>Rhabditidae</taxon>
        <taxon>Peloderinae</taxon>
        <taxon>Caenorhabditis</taxon>
    </lineage>
</organism>
<evidence type="ECO:0000256" key="6">
    <source>
        <dbReference type="ARBA" id="ARBA00022928"/>
    </source>
</evidence>
<feature type="compositionally biased region" description="Low complexity" evidence="15">
    <location>
        <begin position="217"/>
        <end position="232"/>
    </location>
</feature>
<comment type="subcellular location">
    <subcellularLocation>
        <location evidence="1">Nucleus speckle</location>
    </subcellularLocation>
</comment>
<keyword evidence="9" id="KW-0010">Activator</keyword>
<dbReference type="SUPFAM" id="SSF47095">
    <property type="entry name" value="HMG-box"/>
    <property type="match status" value="1"/>
</dbReference>
<evidence type="ECO:0000313" key="17">
    <source>
        <dbReference type="Proteomes" id="UP000095282"/>
    </source>
</evidence>
<keyword evidence="17" id="KW-1185">Reference proteome</keyword>
<feature type="region of interest" description="Disordered" evidence="15">
    <location>
        <begin position="215"/>
        <end position="273"/>
    </location>
</feature>
<evidence type="ECO:0000256" key="15">
    <source>
        <dbReference type="SAM" id="MobiDB-lite"/>
    </source>
</evidence>
<dbReference type="GO" id="GO:0005516">
    <property type="term" value="F:calmodulin binding"/>
    <property type="evidence" value="ECO:0007669"/>
    <property type="project" value="UniProtKB-KW"/>
</dbReference>
<sequence length="300" mass="34278">MNADHSHTYQFYGMTQPQRAQMYPVSQQMDPIENEIPTHQQEKKEEHVKRPLNVFMVWSQAERRKIGETQPDMHNAEISKQLGARWKKMSEEERAPYVAEAERLRKIHMEKHPNYKYQPKKKPKRKDLEDMEDKKASKKKRVGEPLKPVQSAPNWIPYSHPMGTNYNPYGGMMTSGYNGYPSNTPYFMPQTIGSNGNQMTNQMVQNQNSYNSMQMMSPFQQNPQGPFPFSSSVSPDARPGSSSTGYGTLSERSTVSPSTSNEASTSSADADDFADIVPTISFPADYQIGDMVKQYDWTSY</sequence>
<evidence type="ECO:0000256" key="10">
    <source>
        <dbReference type="ARBA" id="ARBA00023163"/>
    </source>
</evidence>
<evidence type="ECO:0000256" key="9">
    <source>
        <dbReference type="ARBA" id="ARBA00023159"/>
    </source>
</evidence>
<evidence type="ECO:0000256" key="7">
    <source>
        <dbReference type="ARBA" id="ARBA00023015"/>
    </source>
</evidence>
<dbReference type="CDD" id="cd22004">
    <property type="entry name" value="HMG-box_SOX"/>
    <property type="match status" value="1"/>
</dbReference>
<name>A0A1I7U6X3_9PELO</name>
<dbReference type="Pfam" id="PF00505">
    <property type="entry name" value="HMG_box"/>
    <property type="match status" value="1"/>
</dbReference>
<dbReference type="PANTHER" id="PTHR10270:SF161">
    <property type="entry name" value="SEX-DETERMINING REGION Y PROTEIN"/>
    <property type="match status" value="1"/>
</dbReference>
<evidence type="ECO:0000259" key="16">
    <source>
        <dbReference type="PROSITE" id="PS50118"/>
    </source>
</evidence>
<reference evidence="18" key="1">
    <citation type="submission" date="2016-11" db="UniProtKB">
        <authorList>
            <consortium name="WormBaseParasite"/>
        </authorList>
    </citation>
    <scope>IDENTIFICATION</scope>
</reference>
<dbReference type="InterPro" id="IPR036910">
    <property type="entry name" value="HMG_box_dom_sf"/>
</dbReference>
<feature type="compositionally biased region" description="Low complexity" evidence="15">
    <location>
        <begin position="256"/>
        <end position="268"/>
    </location>
</feature>
<dbReference type="eggNOG" id="KOG0527">
    <property type="taxonomic scope" value="Eukaryota"/>
</dbReference>
<evidence type="ECO:0000256" key="3">
    <source>
        <dbReference type="ARBA" id="ARBA00019052"/>
    </source>
</evidence>
<keyword evidence="10" id="KW-0804">Transcription</keyword>
<dbReference type="InterPro" id="IPR009071">
    <property type="entry name" value="HMG_box_dom"/>
</dbReference>
<dbReference type="GO" id="GO:0030154">
    <property type="term" value="P:cell differentiation"/>
    <property type="evidence" value="ECO:0007669"/>
    <property type="project" value="UniProtKB-KW"/>
</dbReference>
<dbReference type="GO" id="GO:0007548">
    <property type="term" value="P:sex differentiation"/>
    <property type="evidence" value="ECO:0007669"/>
    <property type="project" value="UniProtKB-KW"/>
</dbReference>
<evidence type="ECO:0000256" key="1">
    <source>
        <dbReference type="ARBA" id="ARBA00004324"/>
    </source>
</evidence>
<dbReference type="PROSITE" id="PS50118">
    <property type="entry name" value="HMG_BOX_2"/>
    <property type="match status" value="1"/>
</dbReference>
<dbReference type="GO" id="GO:0001228">
    <property type="term" value="F:DNA-binding transcription activator activity, RNA polymerase II-specific"/>
    <property type="evidence" value="ECO:0007669"/>
    <property type="project" value="TreeGrafter"/>
</dbReference>
<keyword evidence="4" id="KW-0221">Differentiation</keyword>
<accession>A0A1I7U6X3</accession>
<keyword evidence="7" id="KW-0805">Transcription regulation</keyword>
<feature type="compositionally biased region" description="Polar residues" evidence="15">
    <location>
        <begin position="240"/>
        <end position="255"/>
    </location>
</feature>
<protein>
    <recommendedName>
        <fullName evidence="3">Sex-determining region Y protein</fullName>
    </recommendedName>
    <alternativeName>
        <fullName evidence="12">Testis-determining factor</fullName>
    </alternativeName>
</protein>
<feature type="DNA-binding region" description="HMG box" evidence="14">
    <location>
        <begin position="48"/>
        <end position="116"/>
    </location>
</feature>
<dbReference type="Gene3D" id="1.10.30.10">
    <property type="entry name" value="High mobility group box domain"/>
    <property type="match status" value="1"/>
</dbReference>
<dbReference type="SMART" id="SM00398">
    <property type="entry name" value="HMG"/>
    <property type="match status" value="1"/>
</dbReference>
<feature type="compositionally biased region" description="Basic and acidic residues" evidence="15">
    <location>
        <begin position="126"/>
        <end position="135"/>
    </location>
</feature>
<evidence type="ECO:0000256" key="5">
    <source>
        <dbReference type="ARBA" id="ARBA00022860"/>
    </source>
</evidence>
<evidence type="ECO:0000256" key="12">
    <source>
        <dbReference type="ARBA" id="ARBA00032498"/>
    </source>
</evidence>
<dbReference type="GO" id="GO:0016607">
    <property type="term" value="C:nuclear speck"/>
    <property type="evidence" value="ECO:0007669"/>
    <property type="project" value="UniProtKB-SubCell"/>
</dbReference>
<evidence type="ECO:0000256" key="2">
    <source>
        <dbReference type="ARBA" id="ARBA00005998"/>
    </source>
</evidence>
<dbReference type="Proteomes" id="UP000095282">
    <property type="component" value="Unplaced"/>
</dbReference>
<comment type="function">
    <text evidence="13">Transcriptional regulator that controls a genetic switch in male development. It is necessary and sufficient for initiating male sex determination by directing the development of supporting cell precursors (pre-Sertoli cells) as Sertoli rather than granulosa cells. Involved in different aspects of gene regulation including promoter activation or repression. Binds to the DNA consensus sequence 5'-[AT]AACAA[AT]-3'. SRY HMG box recognizes DNA by partial intercalation in the minor groove and promotes DNA bending. Also involved in pre-mRNA splicing. In male adult brain involved in the maintenance of motor functions of dopaminergic neurons.</text>
</comment>
<evidence type="ECO:0000256" key="4">
    <source>
        <dbReference type="ARBA" id="ARBA00022782"/>
    </source>
</evidence>
<evidence type="ECO:0000256" key="13">
    <source>
        <dbReference type="ARBA" id="ARBA00045821"/>
    </source>
</evidence>
<feature type="region of interest" description="Disordered" evidence="15">
    <location>
        <begin position="109"/>
        <end position="151"/>
    </location>
</feature>
<feature type="domain" description="HMG box" evidence="16">
    <location>
        <begin position="48"/>
        <end position="116"/>
    </location>
</feature>
<dbReference type="InterPro" id="IPR050140">
    <property type="entry name" value="SRY-related_HMG-box_TF-like"/>
</dbReference>
<keyword evidence="6" id="KW-0726">Sexual differentiation</keyword>
<keyword evidence="8 14" id="KW-0238">DNA-binding</keyword>
<comment type="similarity">
    <text evidence="2">Belongs to the SRY family.</text>
</comment>
<dbReference type="AlphaFoldDB" id="A0A1I7U6X3"/>
<evidence type="ECO:0000256" key="14">
    <source>
        <dbReference type="PROSITE-ProRule" id="PRU00267"/>
    </source>
</evidence>
<dbReference type="STRING" id="1561998.A0A1I7U6X3"/>
<dbReference type="WBParaSite" id="Csp11.Scaffold629.g15471.t1">
    <property type="protein sequence ID" value="Csp11.Scaffold629.g15471.t1"/>
    <property type="gene ID" value="Csp11.Scaffold629.g15471"/>
</dbReference>
<evidence type="ECO:0000313" key="18">
    <source>
        <dbReference type="WBParaSite" id="Csp11.Scaffold629.g15471.t1"/>
    </source>
</evidence>